<organism evidence="1 2">
    <name type="scientific">Sorangium atrum</name>
    <dbReference type="NCBI Taxonomy" id="2995308"/>
    <lineage>
        <taxon>Bacteria</taxon>
        <taxon>Pseudomonadati</taxon>
        <taxon>Myxococcota</taxon>
        <taxon>Polyangia</taxon>
        <taxon>Polyangiales</taxon>
        <taxon>Polyangiaceae</taxon>
        <taxon>Sorangium</taxon>
    </lineage>
</organism>
<evidence type="ECO:0000313" key="2">
    <source>
        <dbReference type="Proteomes" id="UP001217485"/>
    </source>
</evidence>
<dbReference type="EMBL" id="JAQNDK010000003">
    <property type="protein sequence ID" value="MDC0681871.1"/>
    <property type="molecule type" value="Genomic_DNA"/>
</dbReference>
<gene>
    <name evidence="1" type="ORF">POL72_29305</name>
</gene>
<comment type="caution">
    <text evidence="1">The sequence shown here is derived from an EMBL/GenBank/DDBJ whole genome shotgun (WGS) entry which is preliminary data.</text>
</comment>
<keyword evidence="2" id="KW-1185">Reference proteome</keyword>
<protein>
    <recommendedName>
        <fullName evidence="3">Arrestin-like N-terminal domain-containing protein</fullName>
    </recommendedName>
</protein>
<reference evidence="1 2" key="1">
    <citation type="submission" date="2023-01" db="EMBL/GenBank/DDBJ databases">
        <title>Minimal conservation of predation-associated metabolite biosynthetic gene clusters underscores biosynthetic potential of Myxococcota including descriptions for ten novel species: Archangium lansinium sp. nov., Myxococcus landrumus sp. nov., Nannocystis bai.</title>
        <authorList>
            <person name="Ahearne A."/>
            <person name="Stevens C."/>
            <person name="Dowd S."/>
        </authorList>
    </citation>
    <scope>NUCLEOTIDE SEQUENCE [LARGE SCALE GENOMIC DNA]</scope>
    <source>
        <strain evidence="1 2">WIWO2</strain>
    </source>
</reference>
<dbReference type="RefSeq" id="WP_272099284.1">
    <property type="nucleotide sequence ID" value="NZ_JAQNDK010000003.1"/>
</dbReference>
<evidence type="ECO:0008006" key="3">
    <source>
        <dbReference type="Google" id="ProtNLM"/>
    </source>
</evidence>
<evidence type="ECO:0000313" key="1">
    <source>
        <dbReference type="EMBL" id="MDC0681871.1"/>
    </source>
</evidence>
<dbReference type="Proteomes" id="UP001217485">
    <property type="component" value="Unassembled WGS sequence"/>
</dbReference>
<accession>A0ABT5C620</accession>
<name>A0ABT5C620_9BACT</name>
<dbReference type="InterPro" id="IPR014752">
    <property type="entry name" value="Arrestin-like_C"/>
</dbReference>
<dbReference type="Gene3D" id="2.60.40.640">
    <property type="match status" value="1"/>
</dbReference>
<sequence length="584" mass="63191">MRSRPFITLRLPRVVHPGEMFDVGLSLESAAETPIKFVRVALRHTHEQLVPGEGTFEVRDLLLLSEEVAGEGWLGEGIHRYRVSFALPGDLPPTFAGAFQACRCEVRAHVSIPWWLDARESREVLVRPRSAQRPEDEPFIDASHRGRGAFVEVSLPGRTLTPGAILTGAVAFGGLPGRYPFGLRVALVGNGVEQVNARSGSYESCPNVFFQDVTGIAEGTEVPFRISLPSDLAPSFSLREVALEYALEVTIEHLAGGELVRHRVPVIVGLFEPRTGRDGKRPRVGADRWRAVWARAGKRVGLSLERGLRLRGVRAGCTVEVTSAVKGLRPGLGATVRFAEPWGLRLDVQWRRVLELDGLETGEEGFDRRFRLVGREEAQVLAALGPALRRALRVFHRADVDDREAWVWSAAEASDEQALDAFLAQVNALAQALAEAGAALPPPAAMAAWLPAWRRFAEESDGALRVGSMRLSGTLEGARFELETLFKGAVPARTRVSLRLDPPIEGAARPRNAAEQAIAAAILEQAARVGGVAEAEEGVAVAPGAIAVVIGAPLADPAAAREVLRPMLALARQMRGEGRGGPYR</sequence>
<proteinExistence type="predicted"/>